<name>G0NQ34_CAEBE</name>
<dbReference type="FunCoup" id="G0NQ34">
    <property type="interactions" value="1816"/>
</dbReference>
<dbReference type="eggNOG" id="ENOG502TFU3">
    <property type="taxonomic scope" value="Eukaryota"/>
</dbReference>
<evidence type="ECO:0000256" key="1">
    <source>
        <dbReference type="SAM" id="MobiDB-lite"/>
    </source>
</evidence>
<gene>
    <name evidence="3" type="ORF">CAEBREN_25861</name>
</gene>
<feature type="domain" description="Rad21/Rec8-like protein C-terminal eukaryotic" evidence="2">
    <location>
        <begin position="525"/>
        <end position="562"/>
    </location>
</feature>
<sequence>MVQSVDLPLKASDEAIVNFLLKVVFAPKKSLQLTRRAFLQHDVYEACKLITWIVQKDRRNPRSLSVACNLVYGNTIVLSHQVARLLIDAVRAREIVAFTSYLAEEEERRRRTREQMEIDLDTDYTTPKKKRKSKAAEDEYLITPQTPISTALKQNITMPDAFATPRIDFMIEDDLMPPTEEAYAMLYGPMNSENPNNDFDLTFMDRFSSSHIRREDVHNETLEFVKTRLDDFEFERSSNELIGTLHETPVKNNYTMIQDDEIFEPHPALADVLRHARLPLFGEQEERRSMEQEMNDARLRGIDEILPEQNKFRIPLKEMNNMMENYSSLHYDHPSAFRPKRKKPMPLAELLNTVPYCLRKNCNKELAEQFPKRATRFDPTIRPNVSSDEEEEEEEENLRNSAAPQQNFDDLEPINLSQLKFKETPLKVQSPIASPLRAQFDFEDLQMEQPRRQEEPPLENPISPVKYQDDQFLDDPYNYARSFGTVYTGSNSEDKTADTIRENLFMECEKVSPFSYQLDLMVDINKTTRREAARTFYVALELLKERAIKASQITPYGPIDLTIAAHDSEDLEELAAIECDDGDF</sequence>
<feature type="compositionally biased region" description="Polar residues" evidence="1">
    <location>
        <begin position="399"/>
        <end position="408"/>
    </location>
</feature>
<dbReference type="HOGENOM" id="CLU_467119_0_0_1"/>
<feature type="compositionally biased region" description="Acidic residues" evidence="1">
    <location>
        <begin position="387"/>
        <end position="396"/>
    </location>
</feature>
<feature type="region of interest" description="Disordered" evidence="1">
    <location>
        <begin position="374"/>
        <end position="410"/>
    </location>
</feature>
<keyword evidence="4" id="KW-1185">Reference proteome</keyword>
<dbReference type="InterPro" id="IPR006909">
    <property type="entry name" value="Rad21/Rec8_C_eu"/>
</dbReference>
<reference evidence="4" key="1">
    <citation type="submission" date="2011-07" db="EMBL/GenBank/DDBJ databases">
        <authorList>
            <consortium name="Caenorhabditis brenneri Sequencing and Analysis Consortium"/>
            <person name="Wilson R.K."/>
        </authorList>
    </citation>
    <scope>NUCLEOTIDE SEQUENCE [LARGE SCALE GENOMIC DNA]</scope>
    <source>
        <strain evidence="4">PB2801</strain>
    </source>
</reference>
<evidence type="ECO:0000313" key="3">
    <source>
        <dbReference type="EMBL" id="EGT35477.1"/>
    </source>
</evidence>
<dbReference type="SUPFAM" id="SSF46785">
    <property type="entry name" value="Winged helix' DNA-binding domain"/>
    <property type="match status" value="1"/>
</dbReference>
<accession>G0NQ34</accession>
<dbReference type="OMA" id="WILSNER"/>
<protein>
    <recommendedName>
        <fullName evidence="2">Rad21/Rec8-like protein C-terminal eukaryotic domain-containing protein</fullName>
    </recommendedName>
</protein>
<organism evidence="4">
    <name type="scientific">Caenorhabditis brenneri</name>
    <name type="common">Nematode worm</name>
    <dbReference type="NCBI Taxonomy" id="135651"/>
    <lineage>
        <taxon>Eukaryota</taxon>
        <taxon>Metazoa</taxon>
        <taxon>Ecdysozoa</taxon>
        <taxon>Nematoda</taxon>
        <taxon>Chromadorea</taxon>
        <taxon>Rhabditida</taxon>
        <taxon>Rhabditina</taxon>
        <taxon>Rhabditomorpha</taxon>
        <taxon>Rhabditoidea</taxon>
        <taxon>Rhabditidae</taxon>
        <taxon>Peloderinae</taxon>
        <taxon>Caenorhabditis</taxon>
    </lineage>
</organism>
<dbReference type="Pfam" id="PF04824">
    <property type="entry name" value="Rad21_Rec8"/>
    <property type="match status" value="1"/>
</dbReference>
<evidence type="ECO:0000259" key="2">
    <source>
        <dbReference type="Pfam" id="PF04824"/>
    </source>
</evidence>
<proteinExistence type="predicted"/>
<dbReference type="InParanoid" id="G0NQ34"/>
<dbReference type="InterPro" id="IPR036390">
    <property type="entry name" value="WH_DNA-bd_sf"/>
</dbReference>
<dbReference type="STRING" id="135651.G0NQ34"/>
<dbReference type="AlphaFoldDB" id="G0NQ34"/>
<dbReference type="Proteomes" id="UP000008068">
    <property type="component" value="Unassembled WGS sequence"/>
</dbReference>
<dbReference type="EMBL" id="GL379922">
    <property type="protein sequence ID" value="EGT35477.1"/>
    <property type="molecule type" value="Genomic_DNA"/>
</dbReference>
<evidence type="ECO:0000313" key="4">
    <source>
        <dbReference type="Proteomes" id="UP000008068"/>
    </source>
</evidence>
<dbReference type="OrthoDB" id="5821694at2759"/>